<accession>A0AAV3YLH8</accession>
<dbReference type="AlphaFoldDB" id="A0AAV3YLH8"/>
<keyword evidence="2" id="KW-1185">Reference proteome</keyword>
<evidence type="ECO:0000313" key="2">
    <source>
        <dbReference type="Proteomes" id="UP000735302"/>
    </source>
</evidence>
<comment type="caution">
    <text evidence="1">The sequence shown here is derived from an EMBL/GenBank/DDBJ whole genome shotgun (WGS) entry which is preliminary data.</text>
</comment>
<organism evidence="1 2">
    <name type="scientific">Plakobranchus ocellatus</name>
    <dbReference type="NCBI Taxonomy" id="259542"/>
    <lineage>
        <taxon>Eukaryota</taxon>
        <taxon>Metazoa</taxon>
        <taxon>Spiralia</taxon>
        <taxon>Lophotrochozoa</taxon>
        <taxon>Mollusca</taxon>
        <taxon>Gastropoda</taxon>
        <taxon>Heterobranchia</taxon>
        <taxon>Euthyneura</taxon>
        <taxon>Panpulmonata</taxon>
        <taxon>Sacoglossa</taxon>
        <taxon>Placobranchoidea</taxon>
        <taxon>Plakobranchidae</taxon>
        <taxon>Plakobranchus</taxon>
    </lineage>
</organism>
<dbReference type="Proteomes" id="UP000735302">
    <property type="component" value="Unassembled WGS sequence"/>
</dbReference>
<reference evidence="1 2" key="1">
    <citation type="journal article" date="2021" name="Elife">
        <title>Chloroplast acquisition without the gene transfer in kleptoplastic sea slugs, Plakobranchus ocellatus.</title>
        <authorList>
            <person name="Maeda T."/>
            <person name="Takahashi S."/>
            <person name="Yoshida T."/>
            <person name="Shimamura S."/>
            <person name="Takaki Y."/>
            <person name="Nagai Y."/>
            <person name="Toyoda A."/>
            <person name="Suzuki Y."/>
            <person name="Arimoto A."/>
            <person name="Ishii H."/>
            <person name="Satoh N."/>
            <person name="Nishiyama T."/>
            <person name="Hasebe M."/>
            <person name="Maruyama T."/>
            <person name="Minagawa J."/>
            <person name="Obokata J."/>
            <person name="Shigenobu S."/>
        </authorList>
    </citation>
    <scope>NUCLEOTIDE SEQUENCE [LARGE SCALE GENOMIC DNA]</scope>
</reference>
<gene>
    <name evidence="1" type="ORF">PoB_001039900</name>
</gene>
<dbReference type="EMBL" id="BLXT01001244">
    <property type="protein sequence ID" value="GFN83893.1"/>
    <property type="molecule type" value="Genomic_DNA"/>
</dbReference>
<evidence type="ECO:0000313" key="1">
    <source>
        <dbReference type="EMBL" id="GFN83893.1"/>
    </source>
</evidence>
<proteinExistence type="predicted"/>
<protein>
    <submittedName>
        <fullName evidence="1">Uncharacterized protein</fullName>
    </submittedName>
</protein>
<sequence>MKYNIFKSEEDIFRSHSRDTLGRNYKPCMASCLRNKVRQQAPKLTGSHSSRNMLQGRMEYLIYCTKDAPTFSRSYTKYYEVHGKTSRSVKSG</sequence>
<name>A0AAV3YLH8_9GAST</name>